<accession>A0A1E3NXI4</accession>
<dbReference type="PANTHER" id="PTHR45982:SF6">
    <property type="entry name" value="SCF-ASSOCIATED FACTOR 1"/>
    <property type="match status" value="1"/>
</dbReference>
<dbReference type="InterPro" id="IPR036047">
    <property type="entry name" value="F-box-like_dom_sf"/>
</dbReference>
<dbReference type="Gene3D" id="2.130.10.30">
    <property type="entry name" value="Regulator of chromosome condensation 1/beta-lactamase-inhibitor protein II"/>
    <property type="match status" value="3"/>
</dbReference>
<sequence>MTLTFFDLGADIIESDIIPYLSPADIRSLKLASKSLYQLVDQSSFIWHELFKKTFGTKPTAFSMNKWPELYSIRAKGRFYSWGAMGGGRLGLSSKDVPTENLERQGFSSGVCKPTKVPGIEEILADVSAGGFSFQILTAHGEIYSSGSYHAGHQTGPGPDQSDYNEFQQQIRHQESVLFNPLNMSQRMNPVLPIRLGGVRHRPMNEEHPHPLPGSFPSSPYQIPQDDTPKPKSKVENRFLVKERAQFDTQFVSVSSGRAHFIAIDNTGNLWSWDRGDYGVKLKFVNQGGVDLKSQGRFVLKALAGWDSSVAYIYNYGLVYWKKREPLKKDQTEAKAHHVLIPNTGDINGPGKIVDFVAGEDFIIYVTLEGKIYRNDMIGEPSFPLIKFQDYLKFNGKSLAPKFVRLSGSFRSFTAFSNEDLVLLGSKNTDEPEIIDELQKVNCISVAVGDYHFLALLRDGTMLSWGLESNHCGCLGLGKQPNGSIIEGGSKRVIKPTQIDAEGKVVAIAAAGWQSAAIISDS</sequence>
<proteinExistence type="predicted"/>
<evidence type="ECO:0000313" key="4">
    <source>
        <dbReference type="Proteomes" id="UP000094112"/>
    </source>
</evidence>
<feature type="region of interest" description="Disordered" evidence="2">
    <location>
        <begin position="201"/>
        <end position="232"/>
    </location>
</feature>
<reference evidence="3 4" key="1">
    <citation type="journal article" date="2016" name="Proc. Natl. Acad. Sci. U.S.A.">
        <title>Comparative genomics of biotechnologically important yeasts.</title>
        <authorList>
            <person name="Riley R."/>
            <person name="Haridas S."/>
            <person name="Wolfe K.H."/>
            <person name="Lopes M.R."/>
            <person name="Hittinger C.T."/>
            <person name="Goeker M."/>
            <person name="Salamov A.A."/>
            <person name="Wisecaver J.H."/>
            <person name="Long T.M."/>
            <person name="Calvey C.H."/>
            <person name="Aerts A.L."/>
            <person name="Barry K.W."/>
            <person name="Choi C."/>
            <person name="Clum A."/>
            <person name="Coughlan A.Y."/>
            <person name="Deshpande S."/>
            <person name="Douglass A.P."/>
            <person name="Hanson S.J."/>
            <person name="Klenk H.-P."/>
            <person name="LaButti K.M."/>
            <person name="Lapidus A."/>
            <person name="Lindquist E.A."/>
            <person name="Lipzen A.M."/>
            <person name="Meier-Kolthoff J.P."/>
            <person name="Ohm R.A."/>
            <person name="Otillar R.P."/>
            <person name="Pangilinan J.L."/>
            <person name="Peng Y."/>
            <person name="Rokas A."/>
            <person name="Rosa C.A."/>
            <person name="Scheuner C."/>
            <person name="Sibirny A.A."/>
            <person name="Slot J.C."/>
            <person name="Stielow J.B."/>
            <person name="Sun H."/>
            <person name="Kurtzman C.P."/>
            <person name="Blackwell M."/>
            <person name="Grigoriev I.V."/>
            <person name="Jeffries T.W."/>
        </authorList>
    </citation>
    <scope>NUCLEOTIDE SEQUENCE [LARGE SCALE GENOMIC DNA]</scope>
    <source>
        <strain evidence="4">ATCC 58044 / CBS 1984 / NCYC 433 / NRRL Y-366-8</strain>
    </source>
</reference>
<protein>
    <recommendedName>
        <fullName evidence="5">F-box domain-containing protein</fullName>
    </recommendedName>
</protein>
<organism evidence="3 4">
    <name type="scientific">Wickerhamomyces anomalus (strain ATCC 58044 / CBS 1984 / NCYC 433 / NRRL Y-366-8)</name>
    <name type="common">Yeast</name>
    <name type="synonym">Hansenula anomala</name>
    <dbReference type="NCBI Taxonomy" id="683960"/>
    <lineage>
        <taxon>Eukaryota</taxon>
        <taxon>Fungi</taxon>
        <taxon>Dikarya</taxon>
        <taxon>Ascomycota</taxon>
        <taxon>Saccharomycotina</taxon>
        <taxon>Saccharomycetes</taxon>
        <taxon>Phaffomycetales</taxon>
        <taxon>Wickerhamomycetaceae</taxon>
        <taxon>Wickerhamomyces</taxon>
    </lineage>
</organism>
<dbReference type="GeneID" id="30202236"/>
<dbReference type="GO" id="GO:0005737">
    <property type="term" value="C:cytoplasm"/>
    <property type="evidence" value="ECO:0007669"/>
    <property type="project" value="TreeGrafter"/>
</dbReference>
<dbReference type="InterPro" id="IPR000408">
    <property type="entry name" value="Reg_chr_condens"/>
</dbReference>
<evidence type="ECO:0000256" key="1">
    <source>
        <dbReference type="PROSITE-ProRule" id="PRU00235"/>
    </source>
</evidence>
<dbReference type="RefSeq" id="XP_019037075.1">
    <property type="nucleotide sequence ID" value="XM_019184990.1"/>
</dbReference>
<feature type="repeat" description="RCC1" evidence="1">
    <location>
        <begin position="460"/>
        <end position="521"/>
    </location>
</feature>
<dbReference type="SUPFAM" id="SSF50985">
    <property type="entry name" value="RCC1/BLIP-II"/>
    <property type="match status" value="1"/>
</dbReference>
<evidence type="ECO:0000256" key="2">
    <source>
        <dbReference type="SAM" id="MobiDB-lite"/>
    </source>
</evidence>
<dbReference type="PANTHER" id="PTHR45982">
    <property type="entry name" value="REGULATOR OF CHROMOSOME CONDENSATION"/>
    <property type="match status" value="1"/>
</dbReference>
<keyword evidence="4" id="KW-1185">Reference proteome</keyword>
<dbReference type="AlphaFoldDB" id="A0A1E3NXI4"/>
<dbReference type="EMBL" id="KV454212">
    <property type="protein sequence ID" value="ODQ57868.1"/>
    <property type="molecule type" value="Genomic_DNA"/>
</dbReference>
<dbReference type="SUPFAM" id="SSF81383">
    <property type="entry name" value="F-box domain"/>
    <property type="match status" value="1"/>
</dbReference>
<gene>
    <name evidence="3" type="ORF">WICANDRAFT_80036</name>
</gene>
<evidence type="ECO:0008006" key="5">
    <source>
        <dbReference type="Google" id="ProtNLM"/>
    </source>
</evidence>
<dbReference type="OrthoDB" id="61110at2759"/>
<feature type="repeat" description="RCC1" evidence="1">
    <location>
        <begin position="77"/>
        <end position="140"/>
    </location>
</feature>
<dbReference type="Proteomes" id="UP000094112">
    <property type="component" value="Unassembled WGS sequence"/>
</dbReference>
<evidence type="ECO:0000313" key="3">
    <source>
        <dbReference type="EMBL" id="ODQ57868.1"/>
    </source>
</evidence>
<dbReference type="STRING" id="683960.A0A1E3NXI4"/>
<dbReference type="InterPro" id="IPR009091">
    <property type="entry name" value="RCC1/BLIP-II"/>
</dbReference>
<name>A0A1E3NXI4_WICAA</name>
<dbReference type="InterPro" id="IPR051553">
    <property type="entry name" value="Ran_GTPase-activating"/>
</dbReference>
<dbReference type="Pfam" id="PF13540">
    <property type="entry name" value="RCC1_2"/>
    <property type="match status" value="1"/>
</dbReference>
<dbReference type="PROSITE" id="PS50012">
    <property type="entry name" value="RCC1_3"/>
    <property type="match status" value="2"/>
</dbReference>
<dbReference type="GO" id="GO:0005085">
    <property type="term" value="F:guanyl-nucleotide exchange factor activity"/>
    <property type="evidence" value="ECO:0007669"/>
    <property type="project" value="TreeGrafter"/>
</dbReference>